<evidence type="ECO:0000256" key="3">
    <source>
        <dbReference type="ARBA" id="ARBA00023163"/>
    </source>
</evidence>
<comment type="caution">
    <text evidence="6">The sequence shown here is derived from an EMBL/GenBank/DDBJ whole genome shotgun (WGS) entry which is preliminary data.</text>
</comment>
<feature type="domain" description="HTH araC/xylS-type" evidence="5">
    <location>
        <begin position="689"/>
        <end position="788"/>
    </location>
</feature>
<reference evidence="7" key="1">
    <citation type="journal article" date="2019" name="Int. J. Syst. Evol. Microbiol.">
        <title>The Global Catalogue of Microorganisms (GCM) 10K type strain sequencing project: providing services to taxonomists for standard genome sequencing and annotation.</title>
        <authorList>
            <consortium name="The Broad Institute Genomics Platform"/>
            <consortium name="The Broad Institute Genome Sequencing Center for Infectious Disease"/>
            <person name="Wu L."/>
            <person name="Ma J."/>
        </authorList>
    </citation>
    <scope>NUCLEOTIDE SEQUENCE [LARGE SCALE GENOMIC DNA]</scope>
    <source>
        <strain evidence="7">IBRC-M 10987</strain>
    </source>
</reference>
<keyword evidence="1" id="KW-0805">Transcription regulation</keyword>
<dbReference type="Proteomes" id="UP001595715">
    <property type="component" value="Unassembled WGS sequence"/>
</dbReference>
<keyword evidence="2" id="KW-0238">DNA-binding</keyword>
<dbReference type="InterPro" id="IPR020449">
    <property type="entry name" value="Tscrpt_reg_AraC-type_HTH"/>
</dbReference>
<dbReference type="PANTHER" id="PTHR43280">
    <property type="entry name" value="ARAC-FAMILY TRANSCRIPTIONAL REGULATOR"/>
    <property type="match status" value="1"/>
</dbReference>
<name>A0ABV8K2I3_9BACL</name>
<keyword evidence="4" id="KW-1133">Transmembrane helix</keyword>
<sequence length="792" mass="89748">MRMLQAYKSRKYLLRILLSLTLLMVAGLFLTSVALQYNAERSAVRMQREANRKVMNQIDYNIAYMTDHIGKLAVNLYAEKRVVALMTMREPDEMTVIESVNNLHKNYILSSFLHSIIVYNGYADRTYAIGELSSSKPDQEMAANLVDRLKQKEKLPRMELLPMNMSGREHGVDFFSLVIYETYYPTNTGRESALVLNIKPEWLLDNLRAINDFASPDSSGVFIAGRDGDVILSSVGERLMPDLEALNQAVLGVGEGKADGDGDPERKPFGSMTTRVAGEGEVLVTYLRGASWTVISVQPYEKVLGGILEMRKTSAWVGGIFLLLAVIVSVIVAHRLYGPVERMIAEIGGGSKERGAQGGRSTDSRDELSHVASLYSEMAQTLSRVSSEKDQQRSIVRNYYLRTILTSARTLPAGQFADLIRQNGLSVDERGPYRLVIVKIDGYLRLQRTVGHDQRMLYDFAIRNIAEDIMGHSPIRCEIADMRSDHIVMLTSGDHAREEGTEALAGWLGRIQETVSAYYKLTLTLTIGDVLSSHDQIAEGYSRAIHYSMYKLIFGQGAILTPEQVRPNMERYEYAFPDELERRLLESARSNDLDGMLGTIDLILERLSVYHYDHILHGLLHVANVLKGAVRDMNKHRVVSLQLDFSSLSREVLEKDTIGEIRELFAAACEELHDRLLAQDEEKNKALMDTIKDIVEANYRDRNLSLQGIASMLHMTPAYVGAKFKQSEFMSVAEFMNEVRLRHAQEYLETKNFSIKEIMELVGYFNESTFFKLFKKKYGVTPREYRLKKRLE</sequence>
<feature type="transmembrane region" description="Helical" evidence="4">
    <location>
        <begin position="12"/>
        <end position="37"/>
    </location>
</feature>
<dbReference type="PRINTS" id="PR00032">
    <property type="entry name" value="HTHARAC"/>
</dbReference>
<dbReference type="PANTHER" id="PTHR43280:SF10">
    <property type="entry name" value="REGULATORY PROTEIN POCR"/>
    <property type="match status" value="1"/>
</dbReference>
<evidence type="ECO:0000256" key="2">
    <source>
        <dbReference type="ARBA" id="ARBA00023125"/>
    </source>
</evidence>
<dbReference type="PROSITE" id="PS01124">
    <property type="entry name" value="HTH_ARAC_FAMILY_2"/>
    <property type="match status" value="1"/>
</dbReference>
<organism evidence="6 7">
    <name type="scientific">Paenibacillus xanthanilyticus</name>
    <dbReference type="NCBI Taxonomy" id="1783531"/>
    <lineage>
        <taxon>Bacteria</taxon>
        <taxon>Bacillati</taxon>
        <taxon>Bacillota</taxon>
        <taxon>Bacilli</taxon>
        <taxon>Bacillales</taxon>
        <taxon>Paenibacillaceae</taxon>
        <taxon>Paenibacillus</taxon>
    </lineage>
</organism>
<dbReference type="EMBL" id="JBHSAM010000023">
    <property type="protein sequence ID" value="MFC4100264.1"/>
    <property type="molecule type" value="Genomic_DNA"/>
</dbReference>
<protein>
    <submittedName>
        <fullName evidence="6">Helix-turn-helix domain-containing protein</fullName>
    </submittedName>
</protein>
<evidence type="ECO:0000256" key="4">
    <source>
        <dbReference type="SAM" id="Phobius"/>
    </source>
</evidence>
<proteinExistence type="predicted"/>
<dbReference type="InterPro" id="IPR018060">
    <property type="entry name" value="HTH_AraC"/>
</dbReference>
<dbReference type="RefSeq" id="WP_377718937.1">
    <property type="nucleotide sequence ID" value="NZ_JBHSAM010000023.1"/>
</dbReference>
<keyword evidence="3" id="KW-0804">Transcription</keyword>
<dbReference type="Pfam" id="PF12833">
    <property type="entry name" value="HTH_18"/>
    <property type="match status" value="1"/>
</dbReference>
<keyword evidence="4" id="KW-0812">Transmembrane</keyword>
<feature type="transmembrane region" description="Helical" evidence="4">
    <location>
        <begin position="315"/>
        <end position="333"/>
    </location>
</feature>
<dbReference type="InterPro" id="IPR009057">
    <property type="entry name" value="Homeodomain-like_sf"/>
</dbReference>
<keyword evidence="4" id="KW-0472">Membrane</keyword>
<evidence type="ECO:0000259" key="5">
    <source>
        <dbReference type="PROSITE" id="PS01124"/>
    </source>
</evidence>
<dbReference type="SMART" id="SM00342">
    <property type="entry name" value="HTH_ARAC"/>
    <property type="match status" value="1"/>
</dbReference>
<dbReference type="Gene3D" id="1.10.10.60">
    <property type="entry name" value="Homeodomain-like"/>
    <property type="match status" value="2"/>
</dbReference>
<evidence type="ECO:0000313" key="7">
    <source>
        <dbReference type="Proteomes" id="UP001595715"/>
    </source>
</evidence>
<accession>A0ABV8K2I3</accession>
<evidence type="ECO:0000313" key="6">
    <source>
        <dbReference type="EMBL" id="MFC4100264.1"/>
    </source>
</evidence>
<gene>
    <name evidence="6" type="ORF">ACFOZ8_11470</name>
</gene>
<keyword evidence="7" id="KW-1185">Reference proteome</keyword>
<evidence type="ECO:0000256" key="1">
    <source>
        <dbReference type="ARBA" id="ARBA00023015"/>
    </source>
</evidence>
<dbReference type="SUPFAM" id="SSF46689">
    <property type="entry name" value="Homeodomain-like"/>
    <property type="match status" value="1"/>
</dbReference>